<dbReference type="PRINTS" id="PR01039">
    <property type="entry name" value="TRNASYNTHTRP"/>
</dbReference>
<sequence>MSEVGEIKKEAGEKNKKVKAPTPTASAVITAGNYVVRCAFGQVFGLLPSSTAVSIQPTWVTDAGTAKLTMSLDGSRRHPFPKESEEHDALINIASELCEKMASEITLEILVVARNVVQSVFVKEGLPAIDPAIKVDEIRFVRVGAGLVMLDNDEKISAKATGLVIEGRVASKKKADTGVLLAGKKRQVSAKFRVASEENDIFAAESHIDEEEFTKVIQLYTHEYLRAKLIDLQKAQRVVEEEKKNKNEIHKNDDEMIVDPFNVSGKIDYEKLIREFGSERIDETLLQRLSRLVSTPRLHRFLRRGIFFSHRDLHKICECMEQGIPFYLYTGRGPSSSAMHLGHLVPFMMTQWLQEALGVPLVVQMTDDEKFLWKGEYNTSSGDYNLDHYRTLTRENAKDIIACGFDPKRTFIFSDCEYIQHMYPNILKIWKSITYNQARGAFGFTGQSNIGQSAFPAIQAAPSFATSFLIPLSRLFENEKRKNTQYQHLALAPCLIPCAIDQDPYFRLTRDIAKKMCPATHRLEGKPALLHSKFFPPLQGSHGKMSSSDDNSAIFLTDTPDDIERKIMTLAFSGGRETAKLQREYGADLDADVSYQWLTFFLDDDEELAKIQTEYGSGQGDFWNTSAVKAKLVTVLKDLVRNHQIKREAITDADLDAFFAVRPLDPPSSI</sequence>
<proteinExistence type="inferred from homology"/>
<keyword evidence="10" id="KW-0175">Coiled coil</keyword>
<evidence type="ECO:0000256" key="1">
    <source>
        <dbReference type="ARBA" id="ARBA00005594"/>
    </source>
</evidence>
<comment type="similarity">
    <text evidence="1">Belongs to the class-I aminoacyl-tRNA synthetase family.</text>
</comment>
<evidence type="ECO:0000256" key="6">
    <source>
        <dbReference type="ARBA" id="ARBA00022917"/>
    </source>
</evidence>
<keyword evidence="4" id="KW-0547">Nucleotide-binding</keyword>
<evidence type="ECO:0000256" key="11">
    <source>
        <dbReference type="SAM" id="MobiDB-lite"/>
    </source>
</evidence>
<protein>
    <recommendedName>
        <fullName evidence="2">tryptophan--tRNA ligase</fullName>
        <ecNumber evidence="2">6.1.1.2</ecNumber>
    </recommendedName>
    <alternativeName>
        <fullName evidence="8">Tryptophanyl-tRNA synthetase</fullName>
    </alternativeName>
</protein>
<evidence type="ECO:0000256" key="10">
    <source>
        <dbReference type="SAM" id="Coils"/>
    </source>
</evidence>
<evidence type="ECO:0000256" key="3">
    <source>
        <dbReference type="ARBA" id="ARBA00022598"/>
    </source>
</evidence>
<dbReference type="SUPFAM" id="SSF52374">
    <property type="entry name" value="Nucleotidylyl transferase"/>
    <property type="match status" value="1"/>
</dbReference>
<dbReference type="Gene3D" id="1.10.240.10">
    <property type="entry name" value="Tyrosyl-Transfer RNA Synthetase"/>
    <property type="match status" value="1"/>
</dbReference>
<organism evidence="12">
    <name type="scientific">Aureoumbra lagunensis</name>
    <dbReference type="NCBI Taxonomy" id="44058"/>
    <lineage>
        <taxon>Eukaryota</taxon>
        <taxon>Sar</taxon>
        <taxon>Stramenopiles</taxon>
        <taxon>Ochrophyta</taxon>
        <taxon>Pelagophyceae</taxon>
        <taxon>Pelagomonadales</taxon>
        <taxon>Aureoumbra</taxon>
    </lineage>
</organism>
<keyword evidence="3" id="KW-0436">Ligase</keyword>
<dbReference type="FunFam" id="3.40.50.620:FF:000454">
    <property type="entry name" value="Tryptophan--tRNA ligase, cytoplasmic"/>
    <property type="match status" value="1"/>
</dbReference>
<dbReference type="EC" id="6.1.1.2" evidence="2"/>
<dbReference type="InterPro" id="IPR002306">
    <property type="entry name" value="Trp-tRNA-ligase"/>
</dbReference>
<feature type="compositionally biased region" description="Basic and acidic residues" evidence="11">
    <location>
        <begin position="1"/>
        <end position="15"/>
    </location>
</feature>
<evidence type="ECO:0000256" key="2">
    <source>
        <dbReference type="ARBA" id="ARBA00013161"/>
    </source>
</evidence>
<feature type="coiled-coil region" evidence="10">
    <location>
        <begin position="225"/>
        <end position="252"/>
    </location>
</feature>
<dbReference type="Gene3D" id="3.40.50.620">
    <property type="entry name" value="HUPs"/>
    <property type="match status" value="1"/>
</dbReference>
<dbReference type="FunFam" id="1.10.240.10:FF:000007">
    <property type="entry name" value="Tryptophan--tRNA ligase"/>
    <property type="match status" value="1"/>
</dbReference>
<evidence type="ECO:0000256" key="9">
    <source>
        <dbReference type="ARBA" id="ARBA00049929"/>
    </source>
</evidence>
<keyword evidence="7" id="KW-0030">Aminoacyl-tRNA synthetase</keyword>
<keyword evidence="6" id="KW-0648">Protein biosynthesis</keyword>
<accession>A0A7S3K5D9</accession>
<dbReference type="GO" id="GO:0004830">
    <property type="term" value="F:tryptophan-tRNA ligase activity"/>
    <property type="evidence" value="ECO:0007669"/>
    <property type="project" value="UniProtKB-EC"/>
</dbReference>
<dbReference type="GO" id="GO:0005737">
    <property type="term" value="C:cytoplasm"/>
    <property type="evidence" value="ECO:0007669"/>
    <property type="project" value="TreeGrafter"/>
</dbReference>
<dbReference type="PANTHER" id="PTHR10055">
    <property type="entry name" value="TRYPTOPHANYL-TRNA SYNTHETASE"/>
    <property type="match status" value="1"/>
</dbReference>
<evidence type="ECO:0000256" key="7">
    <source>
        <dbReference type="ARBA" id="ARBA00023146"/>
    </source>
</evidence>
<dbReference type="AlphaFoldDB" id="A0A7S3K5D9"/>
<dbReference type="NCBIfam" id="TIGR00233">
    <property type="entry name" value="trpS"/>
    <property type="match status" value="1"/>
</dbReference>
<feature type="region of interest" description="Disordered" evidence="11">
    <location>
        <begin position="1"/>
        <end position="22"/>
    </location>
</feature>
<reference evidence="12" key="1">
    <citation type="submission" date="2021-01" db="EMBL/GenBank/DDBJ databases">
        <authorList>
            <person name="Corre E."/>
            <person name="Pelletier E."/>
            <person name="Niang G."/>
            <person name="Scheremetjew M."/>
            <person name="Finn R."/>
            <person name="Kale V."/>
            <person name="Holt S."/>
            <person name="Cochrane G."/>
            <person name="Meng A."/>
            <person name="Brown T."/>
            <person name="Cohen L."/>
        </authorList>
    </citation>
    <scope>NUCLEOTIDE SEQUENCE</scope>
    <source>
        <strain evidence="12">CCMP1510</strain>
    </source>
</reference>
<dbReference type="PANTHER" id="PTHR10055:SF1">
    <property type="entry name" value="TRYPTOPHAN--TRNA LIGASE, CYTOPLASMIC"/>
    <property type="match status" value="1"/>
</dbReference>
<evidence type="ECO:0000256" key="4">
    <source>
        <dbReference type="ARBA" id="ARBA00022741"/>
    </source>
</evidence>
<name>A0A7S3K5D9_9STRA</name>
<evidence type="ECO:0000313" key="12">
    <source>
        <dbReference type="EMBL" id="CAE0372788.1"/>
    </source>
</evidence>
<gene>
    <name evidence="12" type="ORF">ALAG00032_LOCUS13573</name>
</gene>
<dbReference type="CDD" id="cd00806">
    <property type="entry name" value="TrpRS_core"/>
    <property type="match status" value="1"/>
</dbReference>
<dbReference type="InterPro" id="IPR014729">
    <property type="entry name" value="Rossmann-like_a/b/a_fold"/>
</dbReference>
<evidence type="ECO:0000256" key="8">
    <source>
        <dbReference type="ARBA" id="ARBA00030268"/>
    </source>
</evidence>
<dbReference type="GO" id="GO:0006436">
    <property type="term" value="P:tryptophanyl-tRNA aminoacylation"/>
    <property type="evidence" value="ECO:0007669"/>
    <property type="project" value="InterPro"/>
</dbReference>
<comment type="catalytic activity">
    <reaction evidence="9">
        <text>tRNA(Trp) + L-tryptophan + ATP = L-tryptophyl-tRNA(Trp) + AMP + diphosphate + H(+)</text>
        <dbReference type="Rhea" id="RHEA:24080"/>
        <dbReference type="Rhea" id="RHEA-COMP:9671"/>
        <dbReference type="Rhea" id="RHEA-COMP:9705"/>
        <dbReference type="ChEBI" id="CHEBI:15378"/>
        <dbReference type="ChEBI" id="CHEBI:30616"/>
        <dbReference type="ChEBI" id="CHEBI:33019"/>
        <dbReference type="ChEBI" id="CHEBI:57912"/>
        <dbReference type="ChEBI" id="CHEBI:78442"/>
        <dbReference type="ChEBI" id="CHEBI:78535"/>
        <dbReference type="ChEBI" id="CHEBI:456215"/>
        <dbReference type="EC" id="6.1.1.2"/>
    </reaction>
</comment>
<dbReference type="EMBL" id="HBIJ01020840">
    <property type="protein sequence ID" value="CAE0372788.1"/>
    <property type="molecule type" value="Transcribed_RNA"/>
</dbReference>
<evidence type="ECO:0000256" key="5">
    <source>
        <dbReference type="ARBA" id="ARBA00022840"/>
    </source>
</evidence>
<keyword evidence="5" id="KW-0067">ATP-binding</keyword>
<dbReference type="InterPro" id="IPR002305">
    <property type="entry name" value="aa-tRNA-synth_Ic"/>
</dbReference>
<dbReference type="Pfam" id="PF00579">
    <property type="entry name" value="tRNA-synt_1b"/>
    <property type="match status" value="2"/>
</dbReference>
<dbReference type="GO" id="GO:0005524">
    <property type="term" value="F:ATP binding"/>
    <property type="evidence" value="ECO:0007669"/>
    <property type="project" value="UniProtKB-KW"/>
</dbReference>